<dbReference type="Proteomes" id="UP001638806">
    <property type="component" value="Unassembled WGS sequence"/>
</dbReference>
<keyword evidence="2" id="KW-1185">Reference proteome</keyword>
<gene>
    <name evidence="1" type="ORF">ACCO45_005789</name>
</gene>
<evidence type="ECO:0000313" key="1">
    <source>
        <dbReference type="EMBL" id="KAL3960672.1"/>
    </source>
</evidence>
<organism evidence="1 2">
    <name type="scientific">Purpureocillium lilacinum</name>
    <name type="common">Paecilomyces lilacinus</name>
    <dbReference type="NCBI Taxonomy" id="33203"/>
    <lineage>
        <taxon>Eukaryota</taxon>
        <taxon>Fungi</taxon>
        <taxon>Dikarya</taxon>
        <taxon>Ascomycota</taxon>
        <taxon>Pezizomycotina</taxon>
        <taxon>Sordariomycetes</taxon>
        <taxon>Hypocreomycetidae</taxon>
        <taxon>Hypocreales</taxon>
        <taxon>Ophiocordycipitaceae</taxon>
        <taxon>Purpureocillium</taxon>
    </lineage>
</organism>
<protein>
    <submittedName>
        <fullName evidence="1">Uncharacterized protein</fullName>
    </submittedName>
</protein>
<dbReference type="EMBL" id="JBGNUJ010000004">
    <property type="protein sequence ID" value="KAL3960672.1"/>
    <property type="molecule type" value="Genomic_DNA"/>
</dbReference>
<sequence length="268" mass="28892">SLRCARLASGGSCCPTIARCGCRSVVRLPNGRAQSPPAPARQNYLGRSCGCHCTQHCCSPSCPGLAIQTPDPIQSTISAFSTDPRRPFAGHTMSLAARAARSSMRERSIRVLVSPTPMTFAERRSVLQVLEQFGRVDVFRMAPGYHSNFVSVTKDAATATRLVASSPLMYRLPQPRARADVSIADLEDPQSLHADQPAVVSGHAGAADPQPRPTPMPTLPMRLPTPKSSSSTSSPRPTTTTRTPCRGPRCTIRGRRPTPKTAPSWQRR</sequence>
<comment type="caution">
    <text evidence="1">The sequence shown here is derived from an EMBL/GenBank/DDBJ whole genome shotgun (WGS) entry which is preliminary data.</text>
</comment>
<accession>A0ACC4DX77</accession>
<feature type="non-terminal residue" evidence="1">
    <location>
        <position position="1"/>
    </location>
</feature>
<proteinExistence type="predicted"/>
<evidence type="ECO:0000313" key="2">
    <source>
        <dbReference type="Proteomes" id="UP001638806"/>
    </source>
</evidence>
<name>A0ACC4DX77_PURLI</name>
<reference evidence="1" key="1">
    <citation type="submission" date="2024-12" db="EMBL/GenBank/DDBJ databases">
        <title>Comparative genomics and development of molecular markers within Purpureocillium lilacinum and among Purpureocillium species.</title>
        <authorList>
            <person name="Yeh Z.-Y."/>
            <person name="Ni N.-T."/>
            <person name="Lo P.-H."/>
            <person name="Mushyakhwo K."/>
            <person name="Lin C.-F."/>
            <person name="Nai Y.-S."/>
        </authorList>
    </citation>
    <scope>NUCLEOTIDE SEQUENCE</scope>
    <source>
        <strain evidence="1">NCHU-NPUST-175</strain>
    </source>
</reference>